<name>A0A415LH37_9FIRM</name>
<gene>
    <name evidence="1" type="ORF">DW018_00120</name>
</gene>
<sequence>MRRKRKETPLRAIVYLSVKGKENNIDNKEEKQLNYITEYANAHNIKIVKIMHRSILSDMVVNKHFSKMVSMVSRKKADVILLSKVAGISTDIEDAYKKIGSVIQAGGCIITVDEGELKLPIRMNREIK</sequence>
<dbReference type="GO" id="GO:0003677">
    <property type="term" value="F:DNA binding"/>
    <property type="evidence" value="ECO:0007669"/>
    <property type="project" value="InterPro"/>
</dbReference>
<dbReference type="GO" id="GO:0000150">
    <property type="term" value="F:DNA strand exchange activity"/>
    <property type="evidence" value="ECO:0007669"/>
    <property type="project" value="InterPro"/>
</dbReference>
<dbReference type="InterPro" id="IPR036162">
    <property type="entry name" value="Resolvase-like_N_sf"/>
</dbReference>
<comment type="caution">
    <text evidence="1">The sequence shown here is derived from an EMBL/GenBank/DDBJ whole genome shotgun (WGS) entry which is preliminary data.</text>
</comment>
<dbReference type="Gene3D" id="3.40.50.1390">
    <property type="entry name" value="Resolvase, N-terminal catalytic domain"/>
    <property type="match status" value="1"/>
</dbReference>
<dbReference type="Proteomes" id="UP000283314">
    <property type="component" value="Unassembled WGS sequence"/>
</dbReference>
<protein>
    <recommendedName>
        <fullName evidence="3">Resolvase/invertase-type recombinase catalytic domain-containing protein</fullName>
    </recommendedName>
</protein>
<accession>A0A415LH37</accession>
<dbReference type="EMBL" id="QROT01000001">
    <property type="protein sequence ID" value="RHL47879.1"/>
    <property type="molecule type" value="Genomic_DNA"/>
</dbReference>
<organism evidence="1 2">
    <name type="scientific">Eubacterium ventriosum</name>
    <dbReference type="NCBI Taxonomy" id="39496"/>
    <lineage>
        <taxon>Bacteria</taxon>
        <taxon>Bacillati</taxon>
        <taxon>Bacillota</taxon>
        <taxon>Clostridia</taxon>
        <taxon>Eubacteriales</taxon>
        <taxon>Eubacteriaceae</taxon>
        <taxon>Eubacterium</taxon>
    </lineage>
</organism>
<dbReference type="AlphaFoldDB" id="A0A415LH37"/>
<evidence type="ECO:0000313" key="2">
    <source>
        <dbReference type="Proteomes" id="UP000283314"/>
    </source>
</evidence>
<reference evidence="1 2" key="1">
    <citation type="submission" date="2018-08" db="EMBL/GenBank/DDBJ databases">
        <title>A genome reference for cultivated species of the human gut microbiota.</title>
        <authorList>
            <person name="Zou Y."/>
            <person name="Xue W."/>
            <person name="Luo G."/>
        </authorList>
    </citation>
    <scope>NUCLEOTIDE SEQUENCE [LARGE SCALE GENOMIC DNA]</scope>
    <source>
        <strain evidence="1 2">AF37-4</strain>
    </source>
</reference>
<proteinExistence type="predicted"/>
<dbReference type="GeneID" id="66465637"/>
<evidence type="ECO:0008006" key="3">
    <source>
        <dbReference type="Google" id="ProtNLM"/>
    </source>
</evidence>
<dbReference type="RefSeq" id="WP_118379034.1">
    <property type="nucleotide sequence ID" value="NZ_CABJDQ010000001.1"/>
</dbReference>
<evidence type="ECO:0000313" key="1">
    <source>
        <dbReference type="EMBL" id="RHL47879.1"/>
    </source>
</evidence>